<organism evidence="1 2">
    <name type="scientific">Solanum verrucosum</name>
    <dbReference type="NCBI Taxonomy" id="315347"/>
    <lineage>
        <taxon>Eukaryota</taxon>
        <taxon>Viridiplantae</taxon>
        <taxon>Streptophyta</taxon>
        <taxon>Embryophyta</taxon>
        <taxon>Tracheophyta</taxon>
        <taxon>Spermatophyta</taxon>
        <taxon>Magnoliopsida</taxon>
        <taxon>eudicotyledons</taxon>
        <taxon>Gunneridae</taxon>
        <taxon>Pentapetalae</taxon>
        <taxon>asterids</taxon>
        <taxon>lamiids</taxon>
        <taxon>Solanales</taxon>
        <taxon>Solanaceae</taxon>
        <taxon>Solanoideae</taxon>
        <taxon>Solaneae</taxon>
        <taxon>Solanum</taxon>
    </lineage>
</organism>
<keyword evidence="2" id="KW-1185">Reference proteome</keyword>
<protein>
    <submittedName>
        <fullName evidence="1">Uncharacterized protein</fullName>
    </submittedName>
</protein>
<proteinExistence type="predicted"/>
<dbReference type="EMBL" id="CP133612">
    <property type="protein sequence ID" value="WMV09414.1"/>
    <property type="molecule type" value="Genomic_DNA"/>
</dbReference>
<evidence type="ECO:0000313" key="2">
    <source>
        <dbReference type="Proteomes" id="UP001234989"/>
    </source>
</evidence>
<accession>A0AAF0T953</accession>
<name>A0AAF0T953_SOLVR</name>
<dbReference type="Proteomes" id="UP001234989">
    <property type="component" value="Chromosome 1"/>
</dbReference>
<sequence length="15" mass="1635">MARAMGPWFTTATPP</sequence>
<evidence type="ECO:0000313" key="1">
    <source>
        <dbReference type="EMBL" id="WMV09414.1"/>
    </source>
</evidence>
<gene>
    <name evidence="1" type="ORF">MTR67_002799</name>
</gene>
<reference evidence="1" key="1">
    <citation type="submission" date="2023-08" db="EMBL/GenBank/DDBJ databases">
        <title>A de novo genome assembly of Solanum verrucosum Schlechtendal, a Mexican diploid species geographically isolated from the other diploid A-genome species in potato relatives.</title>
        <authorList>
            <person name="Hosaka K."/>
        </authorList>
    </citation>
    <scope>NUCLEOTIDE SEQUENCE</scope>
    <source>
        <tissue evidence="1">Young leaves</tissue>
    </source>
</reference>